<sequence>MTFDGTWYSFMGSCTYTLLREIYPRHGNLSILLDNHHCKAHNTASCPRALQVYYESTEIILTTTSSTDSVGEESLILFNQMRVSRGFSKNGISVSVSAATMMGIHIPAIGVSVTFNGHDFQIRLPYGYFGHNTEGQCGTCTNSQSDDCRRPDGTMAPTCQDMAKTWVVPGSSTEDCQAGGSLPGSTSPQPPPGSTPSSTPCPPAPLCKLMLSSVFAECHSLVPPGPFFQTCVSDGCQDGPLMLCQNLEVYAALCRHRGVCVDWRNATSGLCDLPCPPTKVYRPCGPMQPASCDSRILLFLPCRTHSPLSSRLAEGCFCPEDQLLFSLSTDICVHECCKHVHLYRTWGPSSPAQTGLHVTGPTLLGQSMGWPPQGLEPYRGLVAS</sequence>
<evidence type="ECO:0000259" key="4">
    <source>
        <dbReference type="PROSITE" id="PS51233"/>
    </source>
</evidence>
<keyword evidence="1" id="KW-1015">Disulfide bond</keyword>
<dbReference type="Proteomes" id="UP001166674">
    <property type="component" value="Unassembled WGS sequence"/>
</dbReference>
<dbReference type="AlphaFoldDB" id="A0AA41MBS0"/>
<dbReference type="SUPFAM" id="SSF57567">
    <property type="entry name" value="Serine protease inhibitors"/>
    <property type="match status" value="1"/>
</dbReference>
<accession>A0AA41MBS0</accession>
<dbReference type="InterPro" id="IPR014853">
    <property type="entry name" value="VWF/SSPO/ZAN-like_Cys-rich_dom"/>
</dbReference>
<dbReference type="Gene3D" id="2.10.25.10">
    <property type="entry name" value="Laminin"/>
    <property type="match status" value="1"/>
</dbReference>
<keyword evidence="6" id="KW-1185">Reference proteome</keyword>
<reference evidence="5" key="1">
    <citation type="submission" date="2020-03" db="EMBL/GenBank/DDBJ databases">
        <title>Studies in the Genomics of Life Span.</title>
        <authorList>
            <person name="Glass D."/>
        </authorList>
    </citation>
    <scope>NUCLEOTIDE SEQUENCE</scope>
    <source>
        <strain evidence="5">SUZIE</strain>
        <tissue evidence="5">Muscle</tissue>
    </source>
</reference>
<evidence type="ECO:0000313" key="6">
    <source>
        <dbReference type="Proteomes" id="UP001166674"/>
    </source>
</evidence>
<name>A0AA41MBS0_SCICA</name>
<organism evidence="5 6">
    <name type="scientific">Sciurus carolinensis</name>
    <name type="common">Eastern gray squirrel</name>
    <dbReference type="NCBI Taxonomy" id="30640"/>
    <lineage>
        <taxon>Eukaryota</taxon>
        <taxon>Metazoa</taxon>
        <taxon>Chordata</taxon>
        <taxon>Craniata</taxon>
        <taxon>Vertebrata</taxon>
        <taxon>Euteleostomi</taxon>
        <taxon>Mammalia</taxon>
        <taxon>Eutheria</taxon>
        <taxon>Euarchontoglires</taxon>
        <taxon>Glires</taxon>
        <taxon>Rodentia</taxon>
        <taxon>Sciuromorpha</taxon>
        <taxon>Sciuridae</taxon>
        <taxon>Sciurinae</taxon>
        <taxon>Sciurini</taxon>
        <taxon>Sciurus</taxon>
    </lineage>
</organism>
<keyword evidence="2" id="KW-0325">Glycoprotein</keyword>
<gene>
    <name evidence="5" type="ORF">SUZIE_100335</name>
</gene>
<evidence type="ECO:0000256" key="3">
    <source>
        <dbReference type="SAM" id="MobiDB-lite"/>
    </source>
</evidence>
<dbReference type="InterPro" id="IPR001846">
    <property type="entry name" value="VWF_type-D"/>
</dbReference>
<dbReference type="InterPro" id="IPR036084">
    <property type="entry name" value="Ser_inhib-like_sf"/>
</dbReference>
<evidence type="ECO:0000313" key="5">
    <source>
        <dbReference type="EMBL" id="MBZ3868917.1"/>
    </source>
</evidence>
<dbReference type="Pfam" id="PF00094">
    <property type="entry name" value="VWD"/>
    <property type="match status" value="1"/>
</dbReference>
<dbReference type="PANTHER" id="PTHR11339:SF402">
    <property type="entry name" value="VWFD DOMAIN-CONTAINING PROTEIN"/>
    <property type="match status" value="1"/>
</dbReference>
<feature type="domain" description="VWFD" evidence="4">
    <location>
        <begin position="1"/>
        <end position="177"/>
    </location>
</feature>
<dbReference type="PANTHER" id="PTHR11339">
    <property type="entry name" value="EXTRACELLULAR MATRIX GLYCOPROTEIN RELATED"/>
    <property type="match status" value="1"/>
</dbReference>
<evidence type="ECO:0000256" key="2">
    <source>
        <dbReference type="ARBA" id="ARBA00023180"/>
    </source>
</evidence>
<feature type="region of interest" description="Disordered" evidence="3">
    <location>
        <begin position="174"/>
        <end position="199"/>
    </location>
</feature>
<dbReference type="EMBL" id="JAATJV010130431">
    <property type="protein sequence ID" value="MBZ3868917.1"/>
    <property type="molecule type" value="Genomic_DNA"/>
</dbReference>
<dbReference type="SMART" id="SM00832">
    <property type="entry name" value="C8"/>
    <property type="match status" value="1"/>
</dbReference>
<comment type="caution">
    <text evidence="5">The sequence shown here is derived from an EMBL/GenBank/DDBJ whole genome shotgun (WGS) entry which is preliminary data.</text>
</comment>
<dbReference type="PROSITE" id="PS51233">
    <property type="entry name" value="VWFD"/>
    <property type="match status" value="1"/>
</dbReference>
<proteinExistence type="predicted"/>
<evidence type="ECO:0000256" key="1">
    <source>
        <dbReference type="ARBA" id="ARBA00023157"/>
    </source>
</evidence>
<dbReference type="Pfam" id="PF08742">
    <property type="entry name" value="C8"/>
    <property type="match status" value="1"/>
</dbReference>
<feature type="compositionally biased region" description="Pro residues" evidence="3">
    <location>
        <begin position="188"/>
        <end position="199"/>
    </location>
</feature>
<dbReference type="SMART" id="SM00216">
    <property type="entry name" value="VWD"/>
    <property type="match status" value="1"/>
</dbReference>
<protein>
    <submittedName>
        <fullName evidence="5">Mucin-5B</fullName>
    </submittedName>
</protein>
<dbReference type="InterPro" id="IPR050780">
    <property type="entry name" value="Mucin_vWF_Thrombospondin_sf"/>
</dbReference>